<organism evidence="1 2">
    <name type="scientific">Collybiopsis luxurians FD-317 M1</name>
    <dbReference type="NCBI Taxonomy" id="944289"/>
    <lineage>
        <taxon>Eukaryota</taxon>
        <taxon>Fungi</taxon>
        <taxon>Dikarya</taxon>
        <taxon>Basidiomycota</taxon>
        <taxon>Agaricomycotina</taxon>
        <taxon>Agaricomycetes</taxon>
        <taxon>Agaricomycetidae</taxon>
        <taxon>Agaricales</taxon>
        <taxon>Marasmiineae</taxon>
        <taxon>Omphalotaceae</taxon>
        <taxon>Collybiopsis</taxon>
        <taxon>Collybiopsis luxurians</taxon>
    </lineage>
</organism>
<keyword evidence="2" id="KW-1185">Reference proteome</keyword>
<evidence type="ECO:0000313" key="2">
    <source>
        <dbReference type="Proteomes" id="UP000053593"/>
    </source>
</evidence>
<dbReference type="Proteomes" id="UP000053593">
    <property type="component" value="Unassembled WGS sequence"/>
</dbReference>
<sequence length="230" mass="26286">MLKLWRTITDITIGFATFEDAWTNFFNRLSVEMHNFIDNVQYFYRCSDQSSVMREQEYKTYINAMHIDGDEEILPTDLGESSHKIVTEADLIAVQGKECMDMELYVETAMHCAYEAGIFKWKYEIDTSVALAPLATTADNYVFQEWQKQLVEYTATGGNLILPGPISADCRWTSAEDDNHMMVGVLTYSSEEEIVGGPLWRILNQEQARAHDIVIDHLLRSTQYAATPPS</sequence>
<dbReference type="AlphaFoldDB" id="A0A0D0D211"/>
<protein>
    <submittedName>
        <fullName evidence="1">Uncharacterized protein</fullName>
    </submittedName>
</protein>
<reference evidence="1 2" key="1">
    <citation type="submission" date="2014-04" db="EMBL/GenBank/DDBJ databases">
        <title>Evolutionary Origins and Diversification of the Mycorrhizal Mutualists.</title>
        <authorList>
            <consortium name="DOE Joint Genome Institute"/>
            <consortium name="Mycorrhizal Genomics Consortium"/>
            <person name="Kohler A."/>
            <person name="Kuo A."/>
            <person name="Nagy L.G."/>
            <person name="Floudas D."/>
            <person name="Copeland A."/>
            <person name="Barry K.W."/>
            <person name="Cichocki N."/>
            <person name="Veneault-Fourrey C."/>
            <person name="LaButti K."/>
            <person name="Lindquist E.A."/>
            <person name="Lipzen A."/>
            <person name="Lundell T."/>
            <person name="Morin E."/>
            <person name="Murat C."/>
            <person name="Riley R."/>
            <person name="Ohm R."/>
            <person name="Sun H."/>
            <person name="Tunlid A."/>
            <person name="Henrissat B."/>
            <person name="Grigoriev I.V."/>
            <person name="Hibbett D.S."/>
            <person name="Martin F."/>
        </authorList>
    </citation>
    <scope>NUCLEOTIDE SEQUENCE [LARGE SCALE GENOMIC DNA]</scope>
    <source>
        <strain evidence="1 2">FD-317 M1</strain>
    </source>
</reference>
<name>A0A0D0D211_9AGAR</name>
<accession>A0A0D0D211</accession>
<gene>
    <name evidence="1" type="ORF">GYMLUDRAFT_242284</name>
</gene>
<proteinExistence type="predicted"/>
<dbReference type="EMBL" id="KN834765">
    <property type="protein sequence ID" value="KIK63243.1"/>
    <property type="molecule type" value="Genomic_DNA"/>
</dbReference>
<dbReference type="HOGENOM" id="CLU_1204896_0_0_1"/>
<dbReference type="OrthoDB" id="3050185at2759"/>
<evidence type="ECO:0000313" key="1">
    <source>
        <dbReference type="EMBL" id="KIK63243.1"/>
    </source>
</evidence>